<dbReference type="AlphaFoldDB" id="H5URN0"/>
<feature type="transmembrane region" description="Helical" evidence="2">
    <location>
        <begin position="375"/>
        <end position="403"/>
    </location>
</feature>
<accession>H5URN0</accession>
<protein>
    <recommendedName>
        <fullName evidence="5">Glycosyltransferase RgtA/B/C/D-like domain-containing protein</fullName>
    </recommendedName>
</protein>
<keyword evidence="2" id="KW-0812">Transmembrane</keyword>
<keyword evidence="2" id="KW-1133">Transmembrane helix</keyword>
<evidence type="ECO:0000256" key="1">
    <source>
        <dbReference type="SAM" id="MobiDB-lite"/>
    </source>
</evidence>
<feature type="transmembrane region" description="Helical" evidence="2">
    <location>
        <begin position="319"/>
        <end position="342"/>
    </location>
</feature>
<dbReference type="EMBL" id="BAFE01000052">
    <property type="protein sequence ID" value="GAB48388.1"/>
    <property type="molecule type" value="Genomic_DNA"/>
</dbReference>
<dbReference type="eggNOG" id="COG5542">
    <property type="taxonomic scope" value="Bacteria"/>
</dbReference>
<keyword evidence="2" id="KW-0472">Membrane</keyword>
<name>H5URN0_9MICO</name>
<evidence type="ECO:0000313" key="4">
    <source>
        <dbReference type="Proteomes" id="UP000004367"/>
    </source>
</evidence>
<proteinExistence type="predicted"/>
<feature type="transmembrane region" description="Helical" evidence="2">
    <location>
        <begin position="483"/>
        <end position="501"/>
    </location>
</feature>
<organism evidence="3 4">
    <name type="scientific">Mobilicoccus pelagius NBRC 104925</name>
    <dbReference type="NCBI Taxonomy" id="1089455"/>
    <lineage>
        <taxon>Bacteria</taxon>
        <taxon>Bacillati</taxon>
        <taxon>Actinomycetota</taxon>
        <taxon>Actinomycetes</taxon>
        <taxon>Micrococcales</taxon>
        <taxon>Dermatophilaceae</taxon>
        <taxon>Mobilicoccus</taxon>
    </lineage>
</organism>
<gene>
    <name evidence="3" type="ORF">MOPEL_073_00280</name>
</gene>
<feature type="transmembrane region" description="Helical" evidence="2">
    <location>
        <begin position="102"/>
        <end position="125"/>
    </location>
</feature>
<feature type="transmembrane region" description="Helical" evidence="2">
    <location>
        <begin position="237"/>
        <end position="270"/>
    </location>
</feature>
<feature type="transmembrane region" description="Helical" evidence="2">
    <location>
        <begin position="290"/>
        <end position="307"/>
    </location>
</feature>
<dbReference type="STRING" id="1089455.MOPEL_073_00280"/>
<feature type="transmembrane region" description="Helical" evidence="2">
    <location>
        <begin position="192"/>
        <end position="225"/>
    </location>
</feature>
<sequence>MVDAAGVQWARFVGTWRVSPRSGALGEQGAHTGRRCDPVRAVATEKPPDGRNPALMADVVARPAAHEPDGVSEGRRPGTGDDARPVGRLRGALHHWYARPKAFVVGVLAIYFLARLFSAIVLTIVGTWQQDVTWITSEEHGYFRMTVLWDAFWYRQIVEDGYPAVMPQDPDSGRLWQNPWAFYPLFPYLTKFLMQLTGGGFAVVGSTLSLLVGAAAAVLIAILLRDRVGPRIAVAGVTLWATFMATPVLQVAYTESIATFLLCGVLYFLARQRWLAAGAVALLTGIARPIALPLGFVGVVCVFFRWRNRAKCPVSVGEWVRMFTALVCCGLSGLMWPALAWLGTGVPTAYTDTMAAWRAVPEIQPFQPWWNLFRWMIGATVGGGPVVAALALALLVVVTFGLVLGPWARALGPELRAWSFGYSLYLFASLDPSTSIFRYMIMQFPLAVVLLGAGWRPPRPIPGVDAPEGPGGSTVADVHDRRLWWVLAAGVVLNLVLQYWWVDVIWHFTPPADTPP</sequence>
<evidence type="ECO:0000256" key="2">
    <source>
        <dbReference type="SAM" id="Phobius"/>
    </source>
</evidence>
<comment type="caution">
    <text evidence="3">The sequence shown here is derived from an EMBL/GenBank/DDBJ whole genome shotgun (WGS) entry which is preliminary data.</text>
</comment>
<reference evidence="3 4" key="1">
    <citation type="submission" date="2012-02" db="EMBL/GenBank/DDBJ databases">
        <title>Whole genome shotgun sequence of Mobilicoccus pelagius NBRC 104925.</title>
        <authorList>
            <person name="Yoshida Y."/>
            <person name="Hosoyama A."/>
            <person name="Tsuchikane K."/>
            <person name="Katsumata H."/>
            <person name="Yamazaki S."/>
            <person name="Fujita N."/>
        </authorList>
    </citation>
    <scope>NUCLEOTIDE SEQUENCE [LARGE SCALE GENOMIC DNA]</scope>
    <source>
        <strain evidence="3 4">NBRC 104925</strain>
    </source>
</reference>
<evidence type="ECO:0008006" key="5">
    <source>
        <dbReference type="Google" id="ProtNLM"/>
    </source>
</evidence>
<feature type="region of interest" description="Disordered" evidence="1">
    <location>
        <begin position="65"/>
        <end position="84"/>
    </location>
</feature>
<dbReference type="Proteomes" id="UP000004367">
    <property type="component" value="Unassembled WGS sequence"/>
</dbReference>
<evidence type="ECO:0000313" key="3">
    <source>
        <dbReference type="EMBL" id="GAB48388.1"/>
    </source>
</evidence>
<keyword evidence="4" id="KW-1185">Reference proteome</keyword>